<evidence type="ECO:0000313" key="4">
    <source>
        <dbReference type="Proteomes" id="UP001164743"/>
    </source>
</evidence>
<keyword evidence="1" id="KW-0677">Repeat</keyword>
<dbReference type="EMBL" id="CP110425">
    <property type="protein sequence ID" value="WAQ84763.1"/>
    <property type="molecule type" value="Genomic_DNA"/>
</dbReference>
<dbReference type="PROSITE" id="PS50077">
    <property type="entry name" value="HEAT_REPEAT"/>
    <property type="match status" value="1"/>
</dbReference>
<dbReference type="Gene3D" id="1.25.10.10">
    <property type="entry name" value="Leucine-rich Repeat Variant"/>
    <property type="match status" value="1"/>
</dbReference>
<proteinExistence type="predicted"/>
<gene>
    <name evidence="3" type="ORF">PtA15_5A336</name>
</gene>
<dbReference type="InterPro" id="IPR000357">
    <property type="entry name" value="HEAT"/>
</dbReference>
<dbReference type="InterPro" id="IPR016024">
    <property type="entry name" value="ARM-type_fold"/>
</dbReference>
<reference evidence="3" key="1">
    <citation type="submission" date="2022-10" db="EMBL/GenBank/DDBJ databases">
        <title>Puccinia triticina Genome sequencing and assembly.</title>
        <authorList>
            <person name="Li C."/>
        </authorList>
    </citation>
    <scope>NUCLEOTIDE SEQUENCE</scope>
    <source>
        <strain evidence="3">Pt15</strain>
    </source>
</reference>
<dbReference type="InterPro" id="IPR011989">
    <property type="entry name" value="ARM-like"/>
</dbReference>
<dbReference type="InterPro" id="IPR021133">
    <property type="entry name" value="HEAT_type_2"/>
</dbReference>
<dbReference type="RefSeq" id="XP_053020318.1">
    <property type="nucleotide sequence ID" value="XM_053169086.1"/>
</dbReference>
<organism evidence="3 4">
    <name type="scientific">Puccinia triticina</name>
    <dbReference type="NCBI Taxonomy" id="208348"/>
    <lineage>
        <taxon>Eukaryota</taxon>
        <taxon>Fungi</taxon>
        <taxon>Dikarya</taxon>
        <taxon>Basidiomycota</taxon>
        <taxon>Pucciniomycotina</taxon>
        <taxon>Pucciniomycetes</taxon>
        <taxon>Pucciniales</taxon>
        <taxon>Pucciniaceae</taxon>
        <taxon>Puccinia</taxon>
    </lineage>
</organism>
<keyword evidence="4" id="KW-1185">Reference proteome</keyword>
<dbReference type="Proteomes" id="UP001164743">
    <property type="component" value="Chromosome 5A"/>
</dbReference>
<protein>
    <submittedName>
        <fullName evidence="3">Uncharacterized protein</fullName>
    </submittedName>
</protein>
<name>A0ABY7CK83_9BASI</name>
<evidence type="ECO:0000313" key="3">
    <source>
        <dbReference type="EMBL" id="WAQ84763.1"/>
    </source>
</evidence>
<accession>A0ABY7CK83</accession>
<evidence type="ECO:0000256" key="1">
    <source>
        <dbReference type="ARBA" id="ARBA00022737"/>
    </source>
</evidence>
<dbReference type="GeneID" id="77809981"/>
<sequence length="153" mass="16633">MARTWGNLKASSRVTGFAVTFLAMALVYPNSSKTASVATDFSTATFATVLGPDFAQAFHQFLPAVLKYYDPCFSSTDRNNTIGLLAEVINRLGVAVGPFTKQLLPLCLKATKDDDVEVRSNAAFFLGSLASRTDIDISSHYMSIRPRCFCTSN</sequence>
<evidence type="ECO:0000256" key="2">
    <source>
        <dbReference type="PROSITE-ProRule" id="PRU00103"/>
    </source>
</evidence>
<dbReference type="Pfam" id="PF02985">
    <property type="entry name" value="HEAT"/>
    <property type="match status" value="1"/>
</dbReference>
<dbReference type="SUPFAM" id="SSF48371">
    <property type="entry name" value="ARM repeat"/>
    <property type="match status" value="1"/>
</dbReference>
<feature type="repeat" description="HEAT" evidence="2">
    <location>
        <begin position="103"/>
        <end position="141"/>
    </location>
</feature>